<evidence type="ECO:0000256" key="1">
    <source>
        <dbReference type="SAM" id="MobiDB-lite"/>
    </source>
</evidence>
<gene>
    <name evidence="2" type="ORF">BDW02DRAFT_583234</name>
</gene>
<feature type="compositionally biased region" description="Basic residues" evidence="1">
    <location>
        <begin position="247"/>
        <end position="258"/>
    </location>
</feature>
<dbReference type="AlphaFoldDB" id="A0A6A5K691"/>
<dbReference type="OrthoDB" id="409136at2759"/>
<accession>A0A6A5K691</accession>
<sequence length="271" mass="31133">MSLAALREERVLSPTLDEWVRQPDVSARLVHFDQNLFQGLDQTITSIPVRSANTIKSGSSMATTFIHQSNASTHPPSLRSFCTNTDGTPTETSISTGLASRFTGVPLLEEHNGVLEIPPAHFRAPVYECAFWFLNCAYVSQNREEWETHCTSHFRGEEPPQTVHCPLCDWAATCEFGWTAWNMRMQHLAFEHTMRGQTLRTSRPDFDLFRFLWQRRLIDDQDLKELNGGNHNLTHPPGNFVETNGRRRDRNGRRHRTQQVRVPRPPPPHRP</sequence>
<feature type="region of interest" description="Disordered" evidence="1">
    <location>
        <begin position="227"/>
        <end position="271"/>
    </location>
</feature>
<keyword evidence="3" id="KW-1185">Reference proteome</keyword>
<protein>
    <submittedName>
        <fullName evidence="2">Uncharacterized protein</fullName>
    </submittedName>
</protein>
<evidence type="ECO:0000313" key="2">
    <source>
        <dbReference type="EMBL" id="KAF1829974.1"/>
    </source>
</evidence>
<proteinExistence type="predicted"/>
<evidence type="ECO:0000313" key="3">
    <source>
        <dbReference type="Proteomes" id="UP000800040"/>
    </source>
</evidence>
<organism evidence="2 3">
    <name type="scientific">Decorospora gaudefroyi</name>
    <dbReference type="NCBI Taxonomy" id="184978"/>
    <lineage>
        <taxon>Eukaryota</taxon>
        <taxon>Fungi</taxon>
        <taxon>Dikarya</taxon>
        <taxon>Ascomycota</taxon>
        <taxon>Pezizomycotina</taxon>
        <taxon>Dothideomycetes</taxon>
        <taxon>Pleosporomycetidae</taxon>
        <taxon>Pleosporales</taxon>
        <taxon>Pleosporineae</taxon>
        <taxon>Pleosporaceae</taxon>
        <taxon>Decorospora</taxon>
    </lineage>
</organism>
<name>A0A6A5K691_9PLEO</name>
<reference evidence="2" key="1">
    <citation type="submission" date="2020-01" db="EMBL/GenBank/DDBJ databases">
        <authorList>
            <consortium name="DOE Joint Genome Institute"/>
            <person name="Haridas S."/>
            <person name="Albert R."/>
            <person name="Binder M."/>
            <person name="Bloem J."/>
            <person name="Labutti K."/>
            <person name="Salamov A."/>
            <person name="Andreopoulos B."/>
            <person name="Baker S.E."/>
            <person name="Barry K."/>
            <person name="Bills G."/>
            <person name="Bluhm B.H."/>
            <person name="Cannon C."/>
            <person name="Castanera R."/>
            <person name="Culley D.E."/>
            <person name="Daum C."/>
            <person name="Ezra D."/>
            <person name="Gonzalez J.B."/>
            <person name="Henrissat B."/>
            <person name="Kuo A."/>
            <person name="Liang C."/>
            <person name="Lipzen A."/>
            <person name="Lutzoni F."/>
            <person name="Magnuson J."/>
            <person name="Mondo S."/>
            <person name="Nolan M."/>
            <person name="Ohm R."/>
            <person name="Pangilinan J."/>
            <person name="Park H.-J."/>
            <person name="Ramirez L."/>
            <person name="Alfaro M."/>
            <person name="Sun H."/>
            <person name="Tritt A."/>
            <person name="Yoshinaga Y."/>
            <person name="Zwiers L.-H."/>
            <person name="Turgeon B.G."/>
            <person name="Goodwin S.B."/>
            <person name="Spatafora J.W."/>
            <person name="Crous P.W."/>
            <person name="Grigoriev I.V."/>
        </authorList>
    </citation>
    <scope>NUCLEOTIDE SEQUENCE</scope>
    <source>
        <strain evidence="2">P77</strain>
    </source>
</reference>
<dbReference type="EMBL" id="ML975415">
    <property type="protein sequence ID" value="KAF1829974.1"/>
    <property type="molecule type" value="Genomic_DNA"/>
</dbReference>
<dbReference type="Proteomes" id="UP000800040">
    <property type="component" value="Unassembled WGS sequence"/>
</dbReference>